<dbReference type="PANTHER" id="PTHR14499:SF136">
    <property type="entry name" value="GH08630P"/>
    <property type="match status" value="1"/>
</dbReference>
<name>A0A433D674_9FUNG</name>
<proteinExistence type="predicted"/>
<dbReference type="OrthoDB" id="10025005at2759"/>
<gene>
    <name evidence="2" type="ORF">BC936DRAFT_147108</name>
</gene>
<comment type="caution">
    <text evidence="2">The sequence shown here is derived from an EMBL/GenBank/DDBJ whole genome shotgun (WGS) entry which is preliminary data.</text>
</comment>
<evidence type="ECO:0000313" key="2">
    <source>
        <dbReference type="EMBL" id="RUP46303.1"/>
    </source>
</evidence>
<dbReference type="GO" id="GO:0051260">
    <property type="term" value="P:protein homooligomerization"/>
    <property type="evidence" value="ECO:0007669"/>
    <property type="project" value="InterPro"/>
</dbReference>
<dbReference type="InterPro" id="IPR003131">
    <property type="entry name" value="T1-type_BTB"/>
</dbReference>
<dbReference type="EMBL" id="RBNI01006021">
    <property type="protein sequence ID" value="RUP46303.1"/>
    <property type="molecule type" value="Genomic_DNA"/>
</dbReference>
<dbReference type="PANTHER" id="PTHR14499">
    <property type="entry name" value="POTASSIUM CHANNEL TETRAMERIZATION DOMAIN-CONTAINING"/>
    <property type="match status" value="1"/>
</dbReference>
<feature type="domain" description="Potassium channel tetramerisation-type BTB" evidence="1">
    <location>
        <begin position="19"/>
        <end position="114"/>
    </location>
</feature>
<dbReference type="Gene3D" id="3.30.710.10">
    <property type="entry name" value="Potassium Channel Kv1.1, Chain A"/>
    <property type="match status" value="1"/>
</dbReference>
<dbReference type="InterPro" id="IPR011333">
    <property type="entry name" value="SKP1/BTB/POZ_sf"/>
</dbReference>
<dbReference type="Pfam" id="PF02214">
    <property type="entry name" value="BTB_2"/>
    <property type="match status" value="1"/>
</dbReference>
<dbReference type="SUPFAM" id="SSF54695">
    <property type="entry name" value="POZ domain"/>
    <property type="match status" value="1"/>
</dbReference>
<keyword evidence="3" id="KW-1185">Reference proteome</keyword>
<organism evidence="2 3">
    <name type="scientific">Jimgerdemannia flammicorona</name>
    <dbReference type="NCBI Taxonomy" id="994334"/>
    <lineage>
        <taxon>Eukaryota</taxon>
        <taxon>Fungi</taxon>
        <taxon>Fungi incertae sedis</taxon>
        <taxon>Mucoromycota</taxon>
        <taxon>Mucoromycotina</taxon>
        <taxon>Endogonomycetes</taxon>
        <taxon>Endogonales</taxon>
        <taxon>Endogonaceae</taxon>
        <taxon>Jimgerdemannia</taxon>
    </lineage>
</organism>
<dbReference type="AlphaFoldDB" id="A0A433D674"/>
<sequence>MEKLSISSEVVGTGDEPVVKLEVGGVLYTLPRAKITAHPDTMLGTMFSARNKALVGTAADGIHKFPDRNGKVFFLIHQYYQTDGNLPTAMLDILTGPTRFDPEELKAEFDFFQVPFSSSKLWSSAYFAPYLRMDAFVRSIGLLIHNAIISCHDFAAVKVHSDGMIKASLGDSQFMYHESNLFPAMNPKDVKWLYRVFVDPRFKKLQARFTNMMGKELAPSSDFQWTFQPGFGVVSIHMSNIIDYNML</sequence>
<evidence type="ECO:0000313" key="3">
    <source>
        <dbReference type="Proteomes" id="UP000268093"/>
    </source>
</evidence>
<protein>
    <recommendedName>
        <fullName evidence="1">Potassium channel tetramerisation-type BTB domain-containing protein</fullName>
    </recommendedName>
</protein>
<accession>A0A433D674</accession>
<dbReference type="Proteomes" id="UP000268093">
    <property type="component" value="Unassembled WGS sequence"/>
</dbReference>
<evidence type="ECO:0000259" key="1">
    <source>
        <dbReference type="Pfam" id="PF02214"/>
    </source>
</evidence>
<reference evidence="2 3" key="1">
    <citation type="journal article" date="2018" name="New Phytol.">
        <title>Phylogenomics of Endogonaceae and evolution of mycorrhizas within Mucoromycota.</title>
        <authorList>
            <person name="Chang Y."/>
            <person name="Desiro A."/>
            <person name="Na H."/>
            <person name="Sandor L."/>
            <person name="Lipzen A."/>
            <person name="Clum A."/>
            <person name="Barry K."/>
            <person name="Grigoriev I.V."/>
            <person name="Martin F.M."/>
            <person name="Stajich J.E."/>
            <person name="Smith M.E."/>
            <person name="Bonito G."/>
            <person name="Spatafora J.W."/>
        </authorList>
    </citation>
    <scope>NUCLEOTIDE SEQUENCE [LARGE SCALE GENOMIC DNA]</scope>
    <source>
        <strain evidence="2 3">GMNB39</strain>
    </source>
</reference>